<name>K2NQ30_9HYPH</name>
<dbReference type="GO" id="GO:0055085">
    <property type="term" value="P:transmembrane transport"/>
    <property type="evidence" value="ECO:0007669"/>
    <property type="project" value="InterPro"/>
</dbReference>
<dbReference type="EMBL" id="AMSI01000011">
    <property type="protein sequence ID" value="EKF41460.1"/>
    <property type="molecule type" value="Genomic_DNA"/>
</dbReference>
<keyword evidence="4" id="KW-1185">Reference proteome</keyword>
<feature type="chain" id="PRO_5003865691" evidence="2">
    <location>
        <begin position="24"/>
        <end position="326"/>
    </location>
</feature>
<reference evidence="3 4" key="1">
    <citation type="journal article" date="2012" name="J. Bacteriol.">
        <title>Genome Sequence of Nitratireductor indicus Type Strain C115.</title>
        <authorList>
            <person name="Lai Q."/>
            <person name="Li G."/>
            <person name="Yu Z."/>
            <person name="Shao Z."/>
        </authorList>
    </citation>
    <scope>NUCLEOTIDE SEQUENCE [LARGE SCALE GENOMIC DNA]</scope>
    <source>
        <strain evidence="3 4">C115</strain>
    </source>
</reference>
<dbReference type="Pfam" id="PF03480">
    <property type="entry name" value="DctP"/>
    <property type="match status" value="1"/>
</dbReference>
<dbReference type="CDD" id="cd13602">
    <property type="entry name" value="PBP2_TRAP_BpDctp6_7"/>
    <property type="match status" value="1"/>
</dbReference>
<gene>
    <name evidence="3" type="ORF">NA8A_16451</name>
</gene>
<dbReference type="RefSeq" id="WP_009451488.1">
    <property type="nucleotide sequence ID" value="NZ_AMSI01000011.1"/>
</dbReference>
<dbReference type="InterPro" id="IPR018389">
    <property type="entry name" value="DctP_fam"/>
</dbReference>
<organism evidence="3 4">
    <name type="scientific">Nitratireductor indicus C115</name>
    <dbReference type="NCBI Taxonomy" id="1231190"/>
    <lineage>
        <taxon>Bacteria</taxon>
        <taxon>Pseudomonadati</taxon>
        <taxon>Pseudomonadota</taxon>
        <taxon>Alphaproteobacteria</taxon>
        <taxon>Hyphomicrobiales</taxon>
        <taxon>Phyllobacteriaceae</taxon>
        <taxon>Nitratireductor</taxon>
    </lineage>
</organism>
<dbReference type="AlphaFoldDB" id="K2NQ30"/>
<dbReference type="Gene3D" id="3.40.190.170">
    <property type="entry name" value="Bacterial extracellular solute-binding protein, family 7"/>
    <property type="match status" value="1"/>
</dbReference>
<evidence type="ECO:0000256" key="1">
    <source>
        <dbReference type="ARBA" id="ARBA00022729"/>
    </source>
</evidence>
<dbReference type="InterPro" id="IPR038404">
    <property type="entry name" value="TRAP_DctP_sf"/>
</dbReference>
<feature type="signal peptide" evidence="2">
    <location>
        <begin position="1"/>
        <end position="23"/>
    </location>
</feature>
<dbReference type="STRING" id="721133.SAMN05216176_11116"/>
<accession>K2NQ30</accession>
<dbReference type="PATRIC" id="fig|1231190.3.peg.3403"/>
<dbReference type="eggNOG" id="COG1638">
    <property type="taxonomic scope" value="Bacteria"/>
</dbReference>
<comment type="caution">
    <text evidence="3">The sequence shown here is derived from an EMBL/GenBank/DDBJ whole genome shotgun (WGS) entry which is preliminary data.</text>
</comment>
<protein>
    <submittedName>
        <fullName evidence="3">TRAP dicarboxylate transporter-DctP subunit</fullName>
    </submittedName>
</protein>
<dbReference type="PANTHER" id="PTHR33376">
    <property type="match status" value="1"/>
</dbReference>
<dbReference type="OrthoDB" id="9783941at2"/>
<keyword evidence="1 2" id="KW-0732">Signal</keyword>
<evidence type="ECO:0000313" key="3">
    <source>
        <dbReference type="EMBL" id="EKF41460.1"/>
    </source>
</evidence>
<evidence type="ECO:0000256" key="2">
    <source>
        <dbReference type="SAM" id="SignalP"/>
    </source>
</evidence>
<sequence>MFKSLLSLAFTASMALGATSAVAQTNWDLPLAWPADNYITKNEQRFADEVKAATNGEVAITLHPGGSLGFKGPEMFSAVRDGLVPIGDMLLNQQVGENKLMGLESLPYLIGSFDELRAFQKHYRLLLDEVFGAANQKVLFTIPWPQQQIFTKTEISTIGDMSGIKIRSYDKSSTEIFQAAGMTPVQLPWGEVIPSLAAGAIDAVATSSPSAIDGAFWEFLKYAYPTRQTWNTNVVSVNLDAWNALSEEQQGQITAIAEKLEPEFWTAAQEVDTSAMKTLADNGMVIGELSEETRTELRERAAPLREAALNEMGDKAKAVVEAFQKQ</sequence>
<dbReference type="NCBIfam" id="NF037995">
    <property type="entry name" value="TRAP_S1"/>
    <property type="match status" value="1"/>
</dbReference>
<evidence type="ECO:0000313" key="4">
    <source>
        <dbReference type="Proteomes" id="UP000007374"/>
    </source>
</evidence>
<dbReference type="Proteomes" id="UP000007374">
    <property type="component" value="Unassembled WGS sequence"/>
</dbReference>
<dbReference type="PANTHER" id="PTHR33376:SF4">
    <property type="entry name" value="SIALIC ACID-BINDING PERIPLASMIC PROTEIN SIAP"/>
    <property type="match status" value="1"/>
</dbReference>
<proteinExistence type="predicted"/>